<gene>
    <name evidence="2" type="ORF">KAK03_08960</name>
</gene>
<sequence length="103" mass="11061">MKSLVVPPAAVRDDNSIQMLSGWIAEQGMHCTLNIGFFDGQGHKETEAWGIFLADVVRHIANAWSEERGVDAADSVASILQSLNDELDTPTSDVSGGFHPGHS</sequence>
<dbReference type="AlphaFoldDB" id="A0A941BGJ9"/>
<reference evidence="2 3" key="1">
    <citation type="submission" date="2021-04" db="EMBL/GenBank/DDBJ databases">
        <title>The genome sequence of Ideonella sp. 3Y2.</title>
        <authorList>
            <person name="Liu Y."/>
        </authorList>
    </citation>
    <scope>NUCLEOTIDE SEQUENCE [LARGE SCALE GENOMIC DNA]</scope>
    <source>
        <strain evidence="2 3">3Y2</strain>
    </source>
</reference>
<organism evidence="2 3">
    <name type="scientific">Ideonella alba</name>
    <dbReference type="NCBI Taxonomy" id="2824118"/>
    <lineage>
        <taxon>Bacteria</taxon>
        <taxon>Pseudomonadati</taxon>
        <taxon>Pseudomonadota</taxon>
        <taxon>Betaproteobacteria</taxon>
        <taxon>Burkholderiales</taxon>
        <taxon>Sphaerotilaceae</taxon>
        <taxon>Ideonella</taxon>
    </lineage>
</organism>
<dbReference type="Proteomes" id="UP000676246">
    <property type="component" value="Unassembled WGS sequence"/>
</dbReference>
<feature type="region of interest" description="Disordered" evidence="1">
    <location>
        <begin position="84"/>
        <end position="103"/>
    </location>
</feature>
<dbReference type="InterPro" id="IPR031796">
    <property type="entry name" value="DUF5076"/>
</dbReference>
<evidence type="ECO:0000256" key="1">
    <source>
        <dbReference type="SAM" id="MobiDB-lite"/>
    </source>
</evidence>
<accession>A0A941BGJ9</accession>
<evidence type="ECO:0000313" key="3">
    <source>
        <dbReference type="Proteomes" id="UP000676246"/>
    </source>
</evidence>
<comment type="caution">
    <text evidence="2">The sequence shown here is derived from an EMBL/GenBank/DDBJ whole genome shotgun (WGS) entry which is preliminary data.</text>
</comment>
<dbReference type="RefSeq" id="WP_210853504.1">
    <property type="nucleotide sequence ID" value="NZ_JAGQDD010000004.1"/>
</dbReference>
<name>A0A941BGJ9_9BURK</name>
<keyword evidence="3" id="KW-1185">Reference proteome</keyword>
<dbReference type="EMBL" id="JAGQDD010000004">
    <property type="protein sequence ID" value="MBQ0930618.1"/>
    <property type="molecule type" value="Genomic_DNA"/>
</dbReference>
<proteinExistence type="predicted"/>
<feature type="compositionally biased region" description="Polar residues" evidence="1">
    <location>
        <begin position="84"/>
        <end position="94"/>
    </location>
</feature>
<evidence type="ECO:0000313" key="2">
    <source>
        <dbReference type="EMBL" id="MBQ0930618.1"/>
    </source>
</evidence>
<protein>
    <submittedName>
        <fullName evidence="2">DUF5076 domain-containing protein</fullName>
    </submittedName>
</protein>
<dbReference type="Pfam" id="PF16826">
    <property type="entry name" value="DUF5076"/>
    <property type="match status" value="1"/>
</dbReference>
<dbReference type="Gene3D" id="3.30.2370.10">
    <property type="entry name" value="putative pyruvate dehydrogenase"/>
    <property type="match status" value="1"/>
</dbReference>